<keyword evidence="4" id="KW-1185">Reference proteome</keyword>
<name>A0A4P6HMW3_9BACT</name>
<dbReference type="CDD" id="cd01949">
    <property type="entry name" value="GGDEF"/>
    <property type="match status" value="1"/>
</dbReference>
<feature type="transmembrane region" description="Helical" evidence="1">
    <location>
        <begin position="164"/>
        <end position="183"/>
    </location>
</feature>
<reference evidence="3 4" key="1">
    <citation type="submission" date="2018-02" db="EMBL/GenBank/DDBJ databases">
        <title>Genome sequence of Desulfovibrio carbinolicus DSM 3852.</title>
        <authorList>
            <person name="Wilbanks E."/>
            <person name="Skennerton C.T."/>
            <person name="Orphan V.J."/>
        </authorList>
    </citation>
    <scope>NUCLEOTIDE SEQUENCE [LARGE SCALE GENOMIC DNA]</scope>
    <source>
        <strain evidence="3 4">DSM 3852</strain>
    </source>
</reference>
<keyword evidence="1" id="KW-1133">Transmembrane helix</keyword>
<feature type="transmembrane region" description="Helical" evidence="1">
    <location>
        <begin position="47"/>
        <end position="69"/>
    </location>
</feature>
<protein>
    <recommendedName>
        <fullName evidence="2">GGDEF domain-containing protein</fullName>
    </recommendedName>
</protein>
<accession>A0A4P6HMW3</accession>
<dbReference type="Gene3D" id="3.30.70.270">
    <property type="match status" value="1"/>
</dbReference>
<feature type="domain" description="GGDEF" evidence="2">
    <location>
        <begin position="303"/>
        <end position="436"/>
    </location>
</feature>
<dbReference type="PANTHER" id="PTHR46663:SF3">
    <property type="entry name" value="SLL0267 PROTEIN"/>
    <property type="match status" value="1"/>
</dbReference>
<keyword evidence="1" id="KW-0472">Membrane</keyword>
<dbReference type="KEGG" id="dcb:C3Y92_15585"/>
<dbReference type="AlphaFoldDB" id="A0A4P6HMW3"/>
<dbReference type="SUPFAM" id="SSF55073">
    <property type="entry name" value="Nucleotide cyclase"/>
    <property type="match status" value="1"/>
</dbReference>
<evidence type="ECO:0000313" key="4">
    <source>
        <dbReference type="Proteomes" id="UP000293296"/>
    </source>
</evidence>
<dbReference type="InterPro" id="IPR043128">
    <property type="entry name" value="Rev_trsase/Diguanyl_cyclase"/>
</dbReference>
<dbReference type="SMART" id="SM00267">
    <property type="entry name" value="GGDEF"/>
    <property type="match status" value="1"/>
</dbReference>
<feature type="transmembrane region" description="Helical" evidence="1">
    <location>
        <begin position="195"/>
        <end position="216"/>
    </location>
</feature>
<dbReference type="PANTHER" id="PTHR46663">
    <property type="entry name" value="DIGUANYLATE CYCLASE DGCT-RELATED"/>
    <property type="match status" value="1"/>
</dbReference>
<feature type="transmembrane region" description="Helical" evidence="1">
    <location>
        <begin position="81"/>
        <end position="99"/>
    </location>
</feature>
<sequence length="439" mass="47240">MRSVLFVDATRARRTPSPFEAVRSKNCRAGTAAIGENHTEILMKLDIMTLLVMNLIVNAVSAWAMAVIWRENRRQYPGIGYWLANMLLQTGGLALILMRGRLPDVFCVLLANLMMQSGAVLLLAGLARFTEARWRQGRNLALLAAFTLAMAYSLYVAPDMQARQIIVSASIILITGQAAWLLLREVGPRFRAVTNLTGYVLVGFVATSLARIVLIVTNPSGAQDFFNSGTADALAITLYTTLNACLAICLVLAVNRRLLADVGALKDKLEILATHDALTGLPNRPLFYDRLAVALAGARRQDLQLAIMSVDLDGFKGVNDSLGHPAGDALLREAARRLAGCLRASDTVSRFGGDEFVLLIGDVGGPGDALAVAAKILVAFREPFVLAGQEAHVSTSIGVALSPAHGREIEELVRRSDEALYRAKAGGRDACRLYGEDAA</sequence>
<proteinExistence type="predicted"/>
<dbReference type="EMBL" id="CP026538">
    <property type="protein sequence ID" value="QAZ68573.1"/>
    <property type="molecule type" value="Genomic_DNA"/>
</dbReference>
<feature type="transmembrane region" description="Helical" evidence="1">
    <location>
        <begin position="105"/>
        <end position="127"/>
    </location>
</feature>
<evidence type="ECO:0000256" key="1">
    <source>
        <dbReference type="SAM" id="Phobius"/>
    </source>
</evidence>
<feature type="transmembrane region" description="Helical" evidence="1">
    <location>
        <begin position="236"/>
        <end position="254"/>
    </location>
</feature>
<dbReference type="OrthoDB" id="7366409at2"/>
<feature type="transmembrane region" description="Helical" evidence="1">
    <location>
        <begin position="139"/>
        <end position="158"/>
    </location>
</feature>
<dbReference type="NCBIfam" id="TIGR00254">
    <property type="entry name" value="GGDEF"/>
    <property type="match status" value="1"/>
</dbReference>
<dbReference type="PROSITE" id="PS50887">
    <property type="entry name" value="GGDEF"/>
    <property type="match status" value="1"/>
</dbReference>
<dbReference type="InterPro" id="IPR000160">
    <property type="entry name" value="GGDEF_dom"/>
</dbReference>
<organism evidence="3 4">
    <name type="scientific">Solidesulfovibrio carbinolicus</name>
    <dbReference type="NCBI Taxonomy" id="296842"/>
    <lineage>
        <taxon>Bacteria</taxon>
        <taxon>Pseudomonadati</taxon>
        <taxon>Thermodesulfobacteriota</taxon>
        <taxon>Desulfovibrionia</taxon>
        <taxon>Desulfovibrionales</taxon>
        <taxon>Desulfovibrionaceae</taxon>
        <taxon>Solidesulfovibrio</taxon>
    </lineage>
</organism>
<evidence type="ECO:0000259" key="2">
    <source>
        <dbReference type="PROSITE" id="PS50887"/>
    </source>
</evidence>
<dbReference type="Proteomes" id="UP000293296">
    <property type="component" value="Chromosome"/>
</dbReference>
<evidence type="ECO:0000313" key="3">
    <source>
        <dbReference type="EMBL" id="QAZ68573.1"/>
    </source>
</evidence>
<dbReference type="InterPro" id="IPR029787">
    <property type="entry name" value="Nucleotide_cyclase"/>
</dbReference>
<dbReference type="Pfam" id="PF00990">
    <property type="entry name" value="GGDEF"/>
    <property type="match status" value="1"/>
</dbReference>
<dbReference type="InterPro" id="IPR052163">
    <property type="entry name" value="DGC-Regulatory_Protein"/>
</dbReference>
<keyword evidence="1" id="KW-0812">Transmembrane</keyword>
<gene>
    <name evidence="3" type="ORF">C3Y92_15585</name>
</gene>